<accession>A0ABW2L3R7</accession>
<evidence type="ECO:0008006" key="4">
    <source>
        <dbReference type="Google" id="ProtNLM"/>
    </source>
</evidence>
<proteinExistence type="predicted"/>
<reference evidence="3" key="1">
    <citation type="journal article" date="2019" name="Int. J. Syst. Evol. Microbiol.">
        <title>The Global Catalogue of Microorganisms (GCM) 10K type strain sequencing project: providing services to taxonomists for standard genome sequencing and annotation.</title>
        <authorList>
            <consortium name="The Broad Institute Genomics Platform"/>
            <consortium name="The Broad Institute Genome Sequencing Center for Infectious Disease"/>
            <person name="Wu L."/>
            <person name="Ma J."/>
        </authorList>
    </citation>
    <scope>NUCLEOTIDE SEQUENCE [LARGE SCALE GENOMIC DNA]</scope>
    <source>
        <strain evidence="3">CGMCC 4.1467</strain>
    </source>
</reference>
<keyword evidence="3" id="KW-1185">Reference proteome</keyword>
<feature type="region of interest" description="Disordered" evidence="1">
    <location>
        <begin position="186"/>
        <end position="225"/>
    </location>
</feature>
<name>A0ABW2L3R7_9BACT</name>
<evidence type="ECO:0000256" key="1">
    <source>
        <dbReference type="SAM" id="MobiDB-lite"/>
    </source>
</evidence>
<dbReference type="Proteomes" id="UP001596472">
    <property type="component" value="Unassembled WGS sequence"/>
</dbReference>
<evidence type="ECO:0000313" key="3">
    <source>
        <dbReference type="Proteomes" id="UP001596472"/>
    </source>
</evidence>
<gene>
    <name evidence="2" type="ORF">ACFQY0_01345</name>
</gene>
<dbReference type="RefSeq" id="WP_379708280.1">
    <property type="nucleotide sequence ID" value="NZ_JBHTBS010000001.1"/>
</dbReference>
<dbReference type="PROSITE" id="PS51257">
    <property type="entry name" value="PROKAR_LIPOPROTEIN"/>
    <property type="match status" value="1"/>
</dbReference>
<comment type="caution">
    <text evidence="2">The sequence shown here is derived from an EMBL/GenBank/DDBJ whole genome shotgun (WGS) entry which is preliminary data.</text>
</comment>
<sequence>MRSLLPILAIAVLFATGCDQREKSSDAKASPSDSHREAIAKFQDGQRRFKELIATVRDEKSFDAAKPGLEKVVSDWREVATVLGELEPPSEDLQVELRESIAEGHRATEPTGEDMLSLISIESRDAEVTKWLEEFVAAGGAAGAEMVRLYGPTDYAGPEAEAAQLDLSSATINGVTFDQALNNPTALIQQDKEAQQGGAGLPATRSESDSEGCDEPQPESEGRSR</sequence>
<dbReference type="EMBL" id="JBHTBS010000001">
    <property type="protein sequence ID" value="MFC7335805.1"/>
    <property type="molecule type" value="Genomic_DNA"/>
</dbReference>
<organism evidence="2 3">
    <name type="scientific">Haloferula chungangensis</name>
    <dbReference type="NCBI Taxonomy" id="1048331"/>
    <lineage>
        <taxon>Bacteria</taxon>
        <taxon>Pseudomonadati</taxon>
        <taxon>Verrucomicrobiota</taxon>
        <taxon>Verrucomicrobiia</taxon>
        <taxon>Verrucomicrobiales</taxon>
        <taxon>Verrucomicrobiaceae</taxon>
        <taxon>Haloferula</taxon>
    </lineage>
</organism>
<feature type="compositionally biased region" description="Acidic residues" evidence="1">
    <location>
        <begin position="209"/>
        <end position="218"/>
    </location>
</feature>
<evidence type="ECO:0000313" key="2">
    <source>
        <dbReference type="EMBL" id="MFC7335805.1"/>
    </source>
</evidence>
<protein>
    <recommendedName>
        <fullName evidence="4">Lipoprotein</fullName>
    </recommendedName>
</protein>